<organism evidence="1 2">
    <name type="scientific">Sulfitobacter litoralis</name>
    <dbReference type="NCBI Taxonomy" id="335975"/>
    <lineage>
        <taxon>Bacteria</taxon>
        <taxon>Pseudomonadati</taxon>
        <taxon>Pseudomonadota</taxon>
        <taxon>Alphaproteobacteria</taxon>
        <taxon>Rhodobacterales</taxon>
        <taxon>Roseobacteraceae</taxon>
        <taxon>Sulfitobacter</taxon>
    </lineage>
</organism>
<sequence length="286" mass="33301">MPSNRSKKHHYLPVGFQRRFIEGYGELFYSKRDETGKFSSASPRNPANVFFKRNHNTRYIDGQPTDVVEKELYSVVDDCLCKLVDEIRPLIRRNENFNIADDSDFTLRIIFIEMMRRSPEAQKDFADSYRSKLRSIQSDLIERYPERIGEIRRVVETRNDDLEEMQNVQLQVRTTYPESLLRGMEGMRFRFALLPDNAMFILSSNMIQRLSNGGDGSLDNALTELWLPIDPHIAIVAARVSSDFSQFVHFDRKFAKEYNDLAVGRSDEIGSPSSKLLSALIRRRMR</sequence>
<keyword evidence="2" id="KW-1185">Reference proteome</keyword>
<name>A0ABY0SGG5_9RHOB</name>
<dbReference type="InterPro" id="IPR025332">
    <property type="entry name" value="DUF4238"/>
</dbReference>
<dbReference type="EMBL" id="FNJD01000011">
    <property type="protein sequence ID" value="SDP21750.1"/>
    <property type="molecule type" value="Genomic_DNA"/>
</dbReference>
<accession>A0ABY0SGG5</accession>
<evidence type="ECO:0000313" key="1">
    <source>
        <dbReference type="EMBL" id="SDP21750.1"/>
    </source>
</evidence>
<comment type="caution">
    <text evidence="1">The sequence shown here is derived from an EMBL/GenBank/DDBJ whole genome shotgun (WGS) entry which is preliminary data.</text>
</comment>
<protein>
    <recommendedName>
        <fullName evidence="3">DUF4238 domain-containing protein</fullName>
    </recommendedName>
</protein>
<proteinExistence type="predicted"/>
<dbReference type="Pfam" id="PF14022">
    <property type="entry name" value="DUF4238"/>
    <property type="match status" value="1"/>
</dbReference>
<evidence type="ECO:0008006" key="3">
    <source>
        <dbReference type="Google" id="ProtNLM"/>
    </source>
</evidence>
<reference evidence="1 2" key="1">
    <citation type="submission" date="2016-10" db="EMBL/GenBank/DDBJ databases">
        <authorList>
            <person name="Varghese N."/>
            <person name="Submissions S."/>
        </authorList>
    </citation>
    <scope>NUCLEOTIDE SEQUENCE [LARGE SCALE GENOMIC DNA]</scope>
    <source>
        <strain evidence="1 2">DSM 17584</strain>
    </source>
</reference>
<gene>
    <name evidence="1" type="ORF">SAMN04488512_11170</name>
</gene>
<dbReference type="Proteomes" id="UP000198646">
    <property type="component" value="Unassembled WGS sequence"/>
</dbReference>
<evidence type="ECO:0000313" key="2">
    <source>
        <dbReference type="Proteomes" id="UP000198646"/>
    </source>
</evidence>
<dbReference type="RefSeq" id="WP_093733270.1">
    <property type="nucleotide sequence ID" value="NZ_FNJD01000011.1"/>
</dbReference>